<dbReference type="GeneID" id="76834932"/>
<dbReference type="KEGG" id="mou:OU421_07480"/>
<gene>
    <name evidence="3" type="ORF">OU421_07480</name>
</gene>
<dbReference type="AlphaFoldDB" id="A0A9X9S3K3"/>
<dbReference type="EMBL" id="CP113361">
    <property type="protein sequence ID" value="WAI00275.1"/>
    <property type="molecule type" value="Genomic_DNA"/>
</dbReference>
<dbReference type="Pfam" id="PF11824">
    <property type="entry name" value="DUF3344"/>
    <property type="match status" value="1"/>
</dbReference>
<evidence type="ECO:0000313" key="4">
    <source>
        <dbReference type="Proteomes" id="UP001163096"/>
    </source>
</evidence>
<dbReference type="InterPro" id="IPR021779">
    <property type="entry name" value="DUF3344"/>
</dbReference>
<dbReference type="Proteomes" id="UP001163096">
    <property type="component" value="Chromosome"/>
</dbReference>
<feature type="domain" description="CARDB" evidence="1">
    <location>
        <begin position="343"/>
        <end position="420"/>
    </location>
</feature>
<organism evidence="3 4">
    <name type="scientific">Methanogenium organophilum</name>
    <dbReference type="NCBI Taxonomy" id="2199"/>
    <lineage>
        <taxon>Archaea</taxon>
        <taxon>Methanobacteriati</taxon>
        <taxon>Methanobacteriota</taxon>
        <taxon>Stenosarchaea group</taxon>
        <taxon>Methanomicrobia</taxon>
        <taxon>Methanomicrobiales</taxon>
        <taxon>Methanomicrobiaceae</taxon>
        <taxon>Methanogenium</taxon>
    </lineage>
</organism>
<evidence type="ECO:0000259" key="1">
    <source>
        <dbReference type="Pfam" id="PF07705"/>
    </source>
</evidence>
<sequence>MQPSRTMFVLLIIGCLACTIPAVSALYTFEGIPLTVTAQGEVEGDILTFGTYGLSEPPVDVTFTLPADPTWARVYTAVWGGTEQYSGWTAITINNIKQTKFTLYGEDDIQENVYSSSHGTYFIATDASDLLHSGKNTVRVTTSRGEEGNSLDGRVYAVMVVAAVPTVDGHVTQYWVAEGNENLHGEGWAGTNPTRKDSASCSFTDARTGGVTEASLTTLMLASNEGQPDYISFNGADLGSPLSSGGDGPSPYDVSNEISFDATGGDGTPSRYVDCEVFDVTGAFGTTNTVTFERGRDLTGDGAMDTTGDVIEAEDYIHPVCAILTAERDGTAGGPVFVAEEPVAENAYDGEEAMARVTVRNYGFFSADPVQVTVLLDGTPVGEEEIAIGPDGIGEASVSWTASSGTYALSATVEGGGSVVTSPVKTLTIGTLPDLSVQAAQPVRADASGTAPEATTSPAPLLSALLGIGCAGAALLRGRTKNTIAVVLCIACLLMIPAGEILATPASAAAFAEYTLPVTVTNGGGSDVQECMITVYLDGEKAAVRLLDEGVPAHGSRTTWIPLFTTPGTHQVTVMVNEDQTIKESSYTNNRKEDSFAFP</sequence>
<dbReference type="RefSeq" id="WP_268185448.1">
    <property type="nucleotide sequence ID" value="NZ_CP113361.1"/>
</dbReference>
<name>A0A9X9S3K3_METOG</name>
<proteinExistence type="predicted"/>
<evidence type="ECO:0000313" key="3">
    <source>
        <dbReference type="EMBL" id="WAI00275.1"/>
    </source>
</evidence>
<evidence type="ECO:0000259" key="2">
    <source>
        <dbReference type="Pfam" id="PF11824"/>
    </source>
</evidence>
<keyword evidence="4" id="KW-1185">Reference proteome</keyword>
<feature type="domain" description="CARDB" evidence="1">
    <location>
        <begin position="502"/>
        <end position="592"/>
    </location>
</feature>
<feature type="domain" description="DUF3344" evidence="2">
    <location>
        <begin position="30"/>
        <end position="327"/>
    </location>
</feature>
<dbReference type="InterPro" id="IPR013783">
    <property type="entry name" value="Ig-like_fold"/>
</dbReference>
<dbReference type="Pfam" id="PF07705">
    <property type="entry name" value="CARDB"/>
    <property type="match status" value="2"/>
</dbReference>
<protein>
    <submittedName>
        <fullName evidence="3">DUF3344 domain-containing protein</fullName>
    </submittedName>
</protein>
<dbReference type="InterPro" id="IPR011635">
    <property type="entry name" value="CARDB"/>
</dbReference>
<dbReference type="Gene3D" id="2.60.40.10">
    <property type="entry name" value="Immunoglobulins"/>
    <property type="match status" value="2"/>
</dbReference>
<accession>A0A9X9S3K3</accession>
<reference evidence="3" key="1">
    <citation type="submission" date="2022-11" db="EMBL/GenBank/DDBJ databases">
        <title>Complete genome sequence of Methanogenium organophilum DSM 3596.</title>
        <authorList>
            <person name="Chen S.-C."/>
            <person name="Lai S.-J."/>
            <person name="You Y.-T."/>
        </authorList>
    </citation>
    <scope>NUCLEOTIDE SEQUENCE</scope>
    <source>
        <strain evidence="3">DSM 3596</strain>
    </source>
</reference>